<proteinExistence type="predicted"/>
<comment type="caution">
    <text evidence="1">The sequence shown here is derived from an EMBL/GenBank/DDBJ whole genome shotgun (WGS) entry which is preliminary data.</text>
</comment>
<dbReference type="AlphaFoldDB" id="A0AAD9NFP7"/>
<name>A0AAD9NFP7_9ANNE</name>
<gene>
    <name evidence="1" type="ORF">LSH36_49g00033</name>
</gene>
<dbReference type="EMBL" id="JAODUP010000049">
    <property type="protein sequence ID" value="KAK2165489.1"/>
    <property type="molecule type" value="Genomic_DNA"/>
</dbReference>
<dbReference type="Proteomes" id="UP001208570">
    <property type="component" value="Unassembled WGS sequence"/>
</dbReference>
<evidence type="ECO:0000313" key="2">
    <source>
        <dbReference type="Proteomes" id="UP001208570"/>
    </source>
</evidence>
<reference evidence="1" key="1">
    <citation type="journal article" date="2023" name="Mol. Biol. Evol.">
        <title>Third-Generation Sequencing Reveals the Adaptive Role of the Epigenome in Three Deep-Sea Polychaetes.</title>
        <authorList>
            <person name="Perez M."/>
            <person name="Aroh O."/>
            <person name="Sun Y."/>
            <person name="Lan Y."/>
            <person name="Juniper S.K."/>
            <person name="Young C.R."/>
            <person name="Angers B."/>
            <person name="Qian P.Y."/>
        </authorList>
    </citation>
    <scope>NUCLEOTIDE SEQUENCE</scope>
    <source>
        <strain evidence="1">P08H-3</strain>
    </source>
</reference>
<accession>A0AAD9NFP7</accession>
<organism evidence="1 2">
    <name type="scientific">Paralvinella palmiformis</name>
    <dbReference type="NCBI Taxonomy" id="53620"/>
    <lineage>
        <taxon>Eukaryota</taxon>
        <taxon>Metazoa</taxon>
        <taxon>Spiralia</taxon>
        <taxon>Lophotrochozoa</taxon>
        <taxon>Annelida</taxon>
        <taxon>Polychaeta</taxon>
        <taxon>Sedentaria</taxon>
        <taxon>Canalipalpata</taxon>
        <taxon>Terebellida</taxon>
        <taxon>Terebelliformia</taxon>
        <taxon>Alvinellidae</taxon>
        <taxon>Paralvinella</taxon>
    </lineage>
</organism>
<protein>
    <submittedName>
        <fullName evidence="1">Uncharacterized protein</fullName>
    </submittedName>
</protein>
<keyword evidence="2" id="KW-1185">Reference proteome</keyword>
<sequence length="108" mass="12109">MTGVDWMSAFLDRNHDITMPTTEATSIQRAVGFNRVKVAAFYDCLFSIIFSDNARFIPPSQIYNVDESGYTVCRKPTKVLTTKAKKGVSGITSGEWQTCDSRCLYISH</sequence>
<evidence type="ECO:0000313" key="1">
    <source>
        <dbReference type="EMBL" id="KAK2165489.1"/>
    </source>
</evidence>